<comment type="caution">
    <text evidence="1">The sequence shown here is derived from an EMBL/GenBank/DDBJ whole genome shotgun (WGS) entry which is preliminary data.</text>
</comment>
<gene>
    <name evidence="1" type="ORF">COT27_02195</name>
</gene>
<dbReference type="InterPro" id="IPR036866">
    <property type="entry name" value="RibonucZ/Hydroxyglut_hydro"/>
</dbReference>
<accession>A0A2M6XSK2</accession>
<dbReference type="PANTHER" id="PTHR39189:SF1">
    <property type="entry name" value="UPF0173 METAL-DEPENDENT HYDROLASE YTKL"/>
    <property type="match status" value="1"/>
</dbReference>
<organism evidence="1 2">
    <name type="scientific">Candidatus Kuenenbacteria bacterium CG08_land_8_20_14_0_20_37_23</name>
    <dbReference type="NCBI Taxonomy" id="1974617"/>
    <lineage>
        <taxon>Bacteria</taxon>
        <taxon>Candidatus Kueneniibacteriota</taxon>
    </lineage>
</organism>
<evidence type="ECO:0000313" key="1">
    <source>
        <dbReference type="EMBL" id="PIU10618.1"/>
    </source>
</evidence>
<dbReference type="Proteomes" id="UP000230586">
    <property type="component" value="Unassembled WGS sequence"/>
</dbReference>
<dbReference type="Gene3D" id="3.60.15.10">
    <property type="entry name" value="Ribonuclease Z/Hydroxyacylglutathione hydrolase-like"/>
    <property type="match status" value="1"/>
</dbReference>
<sequence>MYIQWHGQSCFRIQAKNDDATTTLITDPYTNDYGLKLPHLSADILTISHEHKDHSNIKAVNGTQKRATPFLINGPGEYEISDVFIYGIPSWHDNNEGKERGKNIIYVISMEKINIAHLGDLGQTELTDKQLEMMNNIDILLIPVGGKYTINAEEAAKIISRIEPRIVIPMHYKIAGLKLDIDGIDKFIKEMGGKAEEMDKLKIAKKDLPQEETKLVILKP</sequence>
<dbReference type="AlphaFoldDB" id="A0A2M6XSK2"/>
<dbReference type="Pfam" id="PF13483">
    <property type="entry name" value="Lactamase_B_3"/>
    <property type="match status" value="1"/>
</dbReference>
<protein>
    <submittedName>
        <fullName evidence="1">Lactamase</fullName>
    </submittedName>
</protein>
<proteinExistence type="predicted"/>
<reference evidence="2" key="1">
    <citation type="submission" date="2017-09" db="EMBL/GenBank/DDBJ databases">
        <title>Depth-based differentiation of microbial function through sediment-hosted aquifers and enrichment of novel symbionts in the deep terrestrial subsurface.</title>
        <authorList>
            <person name="Probst A.J."/>
            <person name="Ladd B."/>
            <person name="Jarett J.K."/>
            <person name="Geller-Mcgrath D.E."/>
            <person name="Sieber C.M.K."/>
            <person name="Emerson J.B."/>
            <person name="Anantharaman K."/>
            <person name="Thomas B.C."/>
            <person name="Malmstrom R."/>
            <person name="Stieglmeier M."/>
            <person name="Klingl A."/>
            <person name="Woyke T."/>
            <person name="Ryan C.M."/>
            <person name="Banfield J.F."/>
        </authorList>
    </citation>
    <scope>NUCLEOTIDE SEQUENCE [LARGE SCALE GENOMIC DNA]</scope>
</reference>
<dbReference type="EMBL" id="PEXX01000038">
    <property type="protein sequence ID" value="PIU10618.1"/>
    <property type="molecule type" value="Genomic_DNA"/>
</dbReference>
<name>A0A2M6XSK2_9BACT</name>
<dbReference type="SUPFAM" id="SSF56281">
    <property type="entry name" value="Metallo-hydrolase/oxidoreductase"/>
    <property type="match status" value="1"/>
</dbReference>
<evidence type="ECO:0000313" key="2">
    <source>
        <dbReference type="Proteomes" id="UP000230586"/>
    </source>
</evidence>
<dbReference type="PANTHER" id="PTHR39189">
    <property type="entry name" value="UPF0173 METAL-DEPENDENT HYDROLASE YTKL"/>
    <property type="match status" value="1"/>
</dbReference>